<reference evidence="1 2" key="1">
    <citation type="submission" date="2019-03" db="EMBL/GenBank/DDBJ databases">
        <title>Genomic Encyclopedia of Type Strains, Phase IV (KMG-IV): sequencing the most valuable type-strain genomes for metagenomic binning, comparative biology and taxonomic classification.</title>
        <authorList>
            <person name="Goeker M."/>
        </authorList>
    </citation>
    <scope>NUCLEOTIDE SEQUENCE [LARGE SCALE GENOMIC DNA]</scope>
    <source>
        <strain evidence="1 2">DSM 25488</strain>
    </source>
</reference>
<protein>
    <recommendedName>
        <fullName evidence="3">Sulfotransferase family protein</fullName>
    </recommendedName>
</protein>
<dbReference type="PANTHER" id="PTHR32301">
    <property type="entry name" value="COUNTIN RECEPTOR CNR3-RELATED"/>
    <property type="match status" value="1"/>
</dbReference>
<proteinExistence type="predicted"/>
<comment type="caution">
    <text evidence="1">The sequence shown here is derived from an EMBL/GenBank/DDBJ whole genome shotgun (WGS) entry which is preliminary data.</text>
</comment>
<dbReference type="Gene3D" id="3.40.50.300">
    <property type="entry name" value="P-loop containing nucleotide triphosphate hydrolases"/>
    <property type="match status" value="1"/>
</dbReference>
<dbReference type="AlphaFoldDB" id="A0A4R6XTD8"/>
<dbReference type="Proteomes" id="UP000295724">
    <property type="component" value="Unassembled WGS sequence"/>
</dbReference>
<keyword evidence="2" id="KW-1185">Reference proteome</keyword>
<sequence length="443" mass="51825">MSHWFKFFQQKDRKPACYFAHIPKTAGTSFIVLLDRFYQANQIYPHQLWRDAGCIDVVDNNKYRLYRGHFGGGGVDVLTDRPLTYLTILRNPHSLALSTYQFVKRESNTKVHQLLNELNMSFSDFLGHPMTQPLVQNRMVRNLSFDFKKDPAAQEVFLSAETIEYLQPIIQNHNKPISESKRLQRAKAFIKRCHWFGLLERFEESLQLLCYQMHWPPFGQTQKLNTHNNKIEFKDQEMSLLSKVNQQDSELYAFSEAVFVKKVQQMKHGLQRFMSQPGQGIDELLDLSYQHHHAKKVANSLNVSFKYGFDQILLGNQWHRRELMHPENEYFRWTGPGTTSSIDFWLKPQNYDISIRVINATSIDVLNQLLIEINGQQVDWQTSDTGVVRILQLSCPEVYIKDNGLLRLTMTCHSMISHQEAFDSDDERLVGLAVHWIQFKHVS</sequence>
<organism evidence="1 2">
    <name type="scientific">Marinicella litoralis</name>
    <dbReference type="NCBI Taxonomy" id="644220"/>
    <lineage>
        <taxon>Bacteria</taxon>
        <taxon>Pseudomonadati</taxon>
        <taxon>Pseudomonadota</taxon>
        <taxon>Gammaproteobacteria</taxon>
        <taxon>Lysobacterales</taxon>
        <taxon>Marinicellaceae</taxon>
        <taxon>Marinicella</taxon>
    </lineage>
</organism>
<dbReference type="InterPro" id="IPR027417">
    <property type="entry name" value="P-loop_NTPase"/>
</dbReference>
<gene>
    <name evidence="1" type="ORF">C8D91_0082</name>
</gene>
<evidence type="ECO:0000313" key="2">
    <source>
        <dbReference type="Proteomes" id="UP000295724"/>
    </source>
</evidence>
<evidence type="ECO:0000313" key="1">
    <source>
        <dbReference type="EMBL" id="TDR23222.1"/>
    </source>
</evidence>
<dbReference type="EMBL" id="SNZB01000001">
    <property type="protein sequence ID" value="TDR23222.1"/>
    <property type="molecule type" value="Genomic_DNA"/>
</dbReference>
<dbReference type="PANTHER" id="PTHR32301:SF6">
    <property type="entry name" value="GOLVESIN-RELATED"/>
    <property type="match status" value="1"/>
</dbReference>
<name>A0A4R6XTD8_9GAMM</name>
<dbReference type="OrthoDB" id="7981249at2"/>
<dbReference type="InterPro" id="IPR053259">
    <property type="entry name" value="Golvesin-related_Golgi"/>
</dbReference>
<accession>A0A4R6XTD8</accession>
<evidence type="ECO:0008006" key="3">
    <source>
        <dbReference type="Google" id="ProtNLM"/>
    </source>
</evidence>
<dbReference type="RefSeq" id="WP_099018123.1">
    <property type="nucleotide sequence ID" value="NZ_NIHB01000001.1"/>
</dbReference>
<dbReference type="SUPFAM" id="SSF52540">
    <property type="entry name" value="P-loop containing nucleoside triphosphate hydrolases"/>
    <property type="match status" value="1"/>
</dbReference>